<feature type="compositionally biased region" description="Polar residues" evidence="4">
    <location>
        <begin position="571"/>
        <end position="582"/>
    </location>
</feature>
<comment type="subcellular location">
    <subcellularLocation>
        <location evidence="1">Membrane</location>
    </subcellularLocation>
</comment>
<keyword evidence="3" id="KW-0472">Membrane</keyword>
<protein>
    <submittedName>
        <fullName evidence="7">Peptidoglycan D,D-transpeptidase MrdA</fullName>
    </submittedName>
</protein>
<evidence type="ECO:0000259" key="6">
    <source>
        <dbReference type="Pfam" id="PF03717"/>
    </source>
</evidence>
<dbReference type="Pfam" id="PF00905">
    <property type="entry name" value="Transpeptidase"/>
    <property type="match status" value="1"/>
</dbReference>
<dbReference type="InterPro" id="IPR005311">
    <property type="entry name" value="PBP_dimer"/>
</dbReference>
<evidence type="ECO:0000256" key="4">
    <source>
        <dbReference type="SAM" id="MobiDB-lite"/>
    </source>
</evidence>
<name>A0ABP9URB7_9BACT</name>
<accession>A0ABP9URB7</accession>
<feature type="region of interest" description="Disordered" evidence="4">
    <location>
        <begin position="667"/>
        <end position="722"/>
    </location>
</feature>
<evidence type="ECO:0000313" key="8">
    <source>
        <dbReference type="Proteomes" id="UP001476282"/>
    </source>
</evidence>
<feature type="compositionally biased region" description="Pro residues" evidence="4">
    <location>
        <begin position="713"/>
        <end position="722"/>
    </location>
</feature>
<dbReference type="InterPro" id="IPR017790">
    <property type="entry name" value="Penicillin-binding_protein_2"/>
</dbReference>
<evidence type="ECO:0000256" key="1">
    <source>
        <dbReference type="ARBA" id="ARBA00004370"/>
    </source>
</evidence>
<keyword evidence="2" id="KW-0121">Carboxypeptidase</keyword>
<dbReference type="Proteomes" id="UP001476282">
    <property type="component" value="Unassembled WGS sequence"/>
</dbReference>
<dbReference type="Gene3D" id="3.90.1310.10">
    <property type="entry name" value="Penicillin-binding protein 2a (Domain 2)"/>
    <property type="match status" value="1"/>
</dbReference>
<dbReference type="InterPro" id="IPR012338">
    <property type="entry name" value="Beta-lactam/transpept-like"/>
</dbReference>
<proteinExistence type="predicted"/>
<evidence type="ECO:0000256" key="2">
    <source>
        <dbReference type="ARBA" id="ARBA00022645"/>
    </source>
</evidence>
<dbReference type="SUPFAM" id="SSF56601">
    <property type="entry name" value="beta-lactamase/transpeptidase-like"/>
    <property type="match status" value="1"/>
</dbReference>
<dbReference type="InterPro" id="IPR050515">
    <property type="entry name" value="Beta-lactam/transpept"/>
</dbReference>
<keyword evidence="2" id="KW-0645">Protease</keyword>
<dbReference type="EMBL" id="BAABRI010000005">
    <property type="protein sequence ID" value="GAA5481864.1"/>
    <property type="molecule type" value="Genomic_DNA"/>
</dbReference>
<dbReference type="Gene3D" id="3.40.710.10">
    <property type="entry name" value="DD-peptidase/beta-lactamase superfamily"/>
    <property type="match status" value="1"/>
</dbReference>
<dbReference type="SUPFAM" id="SSF56519">
    <property type="entry name" value="Penicillin binding protein dimerisation domain"/>
    <property type="match status" value="1"/>
</dbReference>
<evidence type="ECO:0000313" key="7">
    <source>
        <dbReference type="EMBL" id="GAA5481864.1"/>
    </source>
</evidence>
<gene>
    <name evidence="7" type="primary">mrdA_1</name>
    <name evidence="7" type="ORF">Hsar01_01076</name>
</gene>
<evidence type="ECO:0000259" key="5">
    <source>
        <dbReference type="Pfam" id="PF00905"/>
    </source>
</evidence>
<dbReference type="PANTHER" id="PTHR30627">
    <property type="entry name" value="PEPTIDOGLYCAN D,D-TRANSPEPTIDASE"/>
    <property type="match status" value="1"/>
</dbReference>
<dbReference type="Pfam" id="PF03717">
    <property type="entry name" value="PBP_dimer"/>
    <property type="match status" value="1"/>
</dbReference>
<dbReference type="NCBIfam" id="TIGR03423">
    <property type="entry name" value="pbp2_mrdA"/>
    <property type="match status" value="1"/>
</dbReference>
<keyword evidence="8" id="KW-1185">Reference proteome</keyword>
<reference evidence="7 8" key="1">
    <citation type="submission" date="2024-02" db="EMBL/GenBank/DDBJ databases">
        <title>Haloferula sargassicola NBRC 104335.</title>
        <authorList>
            <person name="Ichikawa N."/>
            <person name="Katano-Makiyama Y."/>
            <person name="Hidaka K."/>
        </authorList>
    </citation>
    <scope>NUCLEOTIDE SEQUENCE [LARGE SCALE GENOMIC DNA]</scope>
    <source>
        <strain evidence="7 8">NBRC 104335</strain>
    </source>
</reference>
<evidence type="ECO:0000256" key="3">
    <source>
        <dbReference type="ARBA" id="ARBA00023136"/>
    </source>
</evidence>
<comment type="caution">
    <text evidence="7">The sequence shown here is derived from an EMBL/GenBank/DDBJ whole genome shotgun (WGS) entry which is preliminary data.</text>
</comment>
<dbReference type="InterPro" id="IPR001460">
    <property type="entry name" value="PCN-bd_Tpept"/>
</dbReference>
<keyword evidence="2" id="KW-0378">Hydrolase</keyword>
<dbReference type="InterPro" id="IPR036138">
    <property type="entry name" value="PBP_dimer_sf"/>
</dbReference>
<organism evidence="7 8">
    <name type="scientific">Haloferula sargassicola</name>
    <dbReference type="NCBI Taxonomy" id="490096"/>
    <lineage>
        <taxon>Bacteria</taxon>
        <taxon>Pseudomonadati</taxon>
        <taxon>Verrucomicrobiota</taxon>
        <taxon>Verrucomicrobiia</taxon>
        <taxon>Verrucomicrobiales</taxon>
        <taxon>Verrucomicrobiaceae</taxon>
        <taxon>Haloferula</taxon>
    </lineage>
</organism>
<feature type="domain" description="Penicillin-binding protein transpeptidase" evidence="5">
    <location>
        <begin position="294"/>
        <end position="621"/>
    </location>
</feature>
<feature type="domain" description="Penicillin-binding protein dimerisation" evidence="6">
    <location>
        <begin position="54"/>
        <end position="257"/>
    </location>
</feature>
<dbReference type="RefSeq" id="WP_353566012.1">
    <property type="nucleotide sequence ID" value="NZ_BAABRI010000005.1"/>
</dbReference>
<feature type="region of interest" description="Disordered" evidence="4">
    <location>
        <begin position="560"/>
        <end position="582"/>
    </location>
</feature>
<sequence>MNFLSQGIRVLLLTLMVLAGFGALVKRLYYFQITKRDHYQSLVPGDREVTVREPGVRGTIRDRNGVELARNRRSFVVYFDLEEIHRSYRQQHAEDLKREKLTTENGMPRASEETDIVEIVNKWIIPMLDDLGLAKNYRASALRTHYVTHRGLVPFTYTADLTYEQFAKLAEHSLEVPGVYIDVQPQREYPYNALASHMLGYVQQWKPGEIPDEAKRKYDHYIGDEKGTMGLEATLDEFLRGAASSKTLVKNEKGQITALTDYRAPEEGATATLSIDARIQYLVTNTIRRAGRAAAVVMDVNTGEVLAMASVPDYNPNDFIPTISPENWKSYNSNNCTPLVDRTISAFTPGSTFKLGTALSGCLNGLATRSFSCDGYVSYGNYKPACWLWNQSRGSHGLLTLPQAIQKSCNPYFFKLGNTLGEERLVNGFTMLGFGRQTGIRLPAESPGSLPGSKAWKRFTHKNGLTPGDIAQVSIGQGDSLATPLQLCSMVSCIANGGRYYRPRVVKEVVTHDGRKLIEDKPELRFDLIQEGVDPAQLELVRKGMWKAVNEAGGTAGRARIPGVELGGKTGTAQTSDNGKPSHNAWTVAFGPFDDPKYAVAVLVQAGGSGGAVCGPLAHLIFSGILARDDGMQLPLAPLDPVEGNREEIDAIPLPEDVMAAIDATDIPDAGETGDEASDPIEVRPTVTLPSQPAVTPEPTLTPEVDAEGTVVPEPPPAGGTR</sequence>